<evidence type="ECO:0000256" key="1">
    <source>
        <dbReference type="SAM" id="MobiDB-lite"/>
    </source>
</evidence>
<name>G0U4X3_TRYVY</name>
<proteinExistence type="predicted"/>
<feature type="compositionally biased region" description="Basic and acidic residues" evidence="1">
    <location>
        <begin position="9"/>
        <end position="19"/>
    </location>
</feature>
<dbReference type="AlphaFoldDB" id="G0U4X3"/>
<dbReference type="VEuPathDB" id="TriTrypDB:TvY486_1015300"/>
<sequence>MRVQAPANEARDRVHKEQNVQKNEGPLSYEQLSMFLQRSRDLASLRYASRMSQLETQYASNLRASLLSGWQAPDSMQVGGEYSKSESIDTHDVPGTYEENVVEIYLSENTHTPSSKASEPSPLVATNTTCLAHTTPSSPQSLTDSFGISPLAETPTSHLISGGSLHVASSERVEPTIWPSDSEGVTVGVSLAVTTSLANDSVTSCSQQTPSNVAPALRKAEASEPGRAGYIPISLRKQPVKVVSEAVRCTTADPQGPCYHSTITSAPLWPQESELREFLEWKTEMCVKKQQRLVDCAKSRSLVAKLYGTSQPIGRWLSSLGDTIFSEAPAAQLTPNSPPSHFIDWVATGLDCYEDLLLLSTPASVASWKFAISAIADVVLDNFIAECVFDSVSETKCNVAQRQMQPHAGVK</sequence>
<organism evidence="2">
    <name type="scientific">Trypanosoma vivax (strain Y486)</name>
    <dbReference type="NCBI Taxonomy" id="1055687"/>
    <lineage>
        <taxon>Eukaryota</taxon>
        <taxon>Discoba</taxon>
        <taxon>Euglenozoa</taxon>
        <taxon>Kinetoplastea</taxon>
        <taxon>Metakinetoplastina</taxon>
        <taxon>Trypanosomatida</taxon>
        <taxon>Trypanosomatidae</taxon>
        <taxon>Trypanosoma</taxon>
        <taxon>Duttonella</taxon>
    </lineage>
</organism>
<dbReference type="OMA" id="ESIDTHD"/>
<gene>
    <name evidence="2" type="ORF">TVY486_1015300</name>
</gene>
<feature type="region of interest" description="Disordered" evidence="1">
    <location>
        <begin position="1"/>
        <end position="25"/>
    </location>
</feature>
<dbReference type="EMBL" id="HE573026">
    <property type="protein sequence ID" value="CCC52488.1"/>
    <property type="molecule type" value="Genomic_DNA"/>
</dbReference>
<accession>G0U4X3</accession>
<evidence type="ECO:0000313" key="2">
    <source>
        <dbReference type="EMBL" id="CCC52488.1"/>
    </source>
</evidence>
<reference evidence="2" key="1">
    <citation type="journal article" date="2012" name="Proc. Natl. Acad. Sci. U.S.A.">
        <title>Antigenic diversity is generated by distinct evolutionary mechanisms in African trypanosome species.</title>
        <authorList>
            <person name="Jackson A.P."/>
            <person name="Berry A."/>
            <person name="Aslett M."/>
            <person name="Allison H.C."/>
            <person name="Burton P."/>
            <person name="Vavrova-Anderson J."/>
            <person name="Brown R."/>
            <person name="Browne H."/>
            <person name="Corton N."/>
            <person name="Hauser H."/>
            <person name="Gamble J."/>
            <person name="Gilderthorp R."/>
            <person name="Marcello L."/>
            <person name="McQuillan J."/>
            <person name="Otto T.D."/>
            <person name="Quail M.A."/>
            <person name="Sanders M.J."/>
            <person name="van Tonder A."/>
            <person name="Ginger M.L."/>
            <person name="Field M.C."/>
            <person name="Barry J.D."/>
            <person name="Hertz-Fowler C."/>
            <person name="Berriman M."/>
        </authorList>
    </citation>
    <scope>NUCLEOTIDE SEQUENCE</scope>
    <source>
        <strain evidence="2">Y486</strain>
    </source>
</reference>
<protein>
    <submittedName>
        <fullName evidence="2">Uncharacterized protein</fullName>
    </submittedName>
</protein>